<evidence type="ECO:0000313" key="7">
    <source>
        <dbReference type="Proteomes" id="UP000005631"/>
    </source>
</evidence>
<dbReference type="PROSITE" id="PS50012">
    <property type="entry name" value="RCC1_3"/>
    <property type="match status" value="7"/>
</dbReference>
<dbReference type="PRINTS" id="PR00633">
    <property type="entry name" value="RCCNDNSATION"/>
</dbReference>
<dbReference type="eggNOG" id="COG5184">
    <property type="taxonomic scope" value="Bacteria"/>
</dbReference>
<dbReference type="PANTHER" id="PTHR45982:SF1">
    <property type="entry name" value="REGULATOR OF CHROMOSOME CONDENSATION"/>
    <property type="match status" value="1"/>
</dbReference>
<dbReference type="InterPro" id="IPR000408">
    <property type="entry name" value="Reg_chr_condens"/>
</dbReference>
<feature type="domain" description="Secretion system C-terminal sorting" evidence="4">
    <location>
        <begin position="390"/>
        <end position="457"/>
    </location>
</feature>
<dbReference type="InterPro" id="IPR026444">
    <property type="entry name" value="Secre_tail"/>
</dbReference>
<keyword evidence="7" id="KW-1185">Reference proteome</keyword>
<dbReference type="RefSeq" id="WP_014203047.1">
    <property type="nucleotide sequence ID" value="NC_016599.1"/>
</dbReference>
<reference evidence="6 7" key="1">
    <citation type="journal article" date="2012" name="Stand. Genomic Sci.">
        <title>Genome sequence of the orange-pigmented seawater bacterium Owenweeksia hongkongensis type strain (UST20020801(T)).</title>
        <authorList>
            <person name="Riedel T."/>
            <person name="Held B."/>
            <person name="Nolan M."/>
            <person name="Lucas S."/>
            <person name="Lapidus A."/>
            <person name="Tice H."/>
            <person name="Del Rio T.G."/>
            <person name="Cheng J.F."/>
            <person name="Han C."/>
            <person name="Tapia R."/>
            <person name="Goodwin L.A."/>
            <person name="Pitluck S."/>
            <person name="Liolios K."/>
            <person name="Mavromatis K."/>
            <person name="Pagani I."/>
            <person name="Ivanova N."/>
            <person name="Mikhailova N."/>
            <person name="Pati A."/>
            <person name="Chen A."/>
            <person name="Palaniappan K."/>
            <person name="Rohde M."/>
            <person name="Tindall B.J."/>
            <person name="Detter J.C."/>
            <person name="Goker M."/>
            <person name="Woyke T."/>
            <person name="Bristow J."/>
            <person name="Eisen J.A."/>
            <person name="Markowitz V."/>
            <person name="Hugenholtz P."/>
            <person name="Klenk H.P."/>
            <person name="Kyrpides N.C."/>
        </authorList>
    </citation>
    <scope>NUCLEOTIDE SEQUENCE</scope>
    <source>
        <strain evidence="7">DSM 17368 / JCM 12287 / NRRL B-23963</strain>
    </source>
</reference>
<dbReference type="PROSITE" id="PS00626">
    <property type="entry name" value="RCC1_2"/>
    <property type="match status" value="1"/>
</dbReference>
<protein>
    <submittedName>
        <fullName evidence="6">RCC1 domain-containing protein, alpha-tubulin suppressor</fullName>
    </submittedName>
</protein>
<evidence type="ECO:0000313" key="6">
    <source>
        <dbReference type="EMBL" id="AEV33698.1"/>
    </source>
</evidence>
<dbReference type="InterPro" id="IPR009091">
    <property type="entry name" value="RCC1/BLIP-II"/>
</dbReference>
<dbReference type="Pfam" id="PF18962">
    <property type="entry name" value="Por_Secre_tail"/>
    <property type="match status" value="1"/>
</dbReference>
<keyword evidence="3" id="KW-0677">Repeat</keyword>
<dbReference type="PANTHER" id="PTHR45982">
    <property type="entry name" value="REGULATOR OF CHROMOSOME CONDENSATION"/>
    <property type="match status" value="1"/>
</dbReference>
<dbReference type="OrthoDB" id="1081439at2"/>
<dbReference type="SUPFAM" id="SSF50985">
    <property type="entry name" value="RCC1/BLIP-II"/>
    <property type="match status" value="2"/>
</dbReference>
<evidence type="ECO:0000256" key="3">
    <source>
        <dbReference type="ARBA" id="ARBA00022737"/>
    </source>
</evidence>
<organism evidence="6 7">
    <name type="scientific">Owenweeksia hongkongensis (strain DSM 17368 / CIP 108786 / JCM 12287 / NRRL B-23963 / UST20020801)</name>
    <dbReference type="NCBI Taxonomy" id="926562"/>
    <lineage>
        <taxon>Bacteria</taxon>
        <taxon>Pseudomonadati</taxon>
        <taxon>Bacteroidota</taxon>
        <taxon>Flavobacteriia</taxon>
        <taxon>Flavobacteriales</taxon>
        <taxon>Owenweeksiaceae</taxon>
        <taxon>Owenweeksia</taxon>
    </lineage>
</organism>
<dbReference type="GO" id="GO:0005737">
    <property type="term" value="C:cytoplasm"/>
    <property type="evidence" value="ECO:0007669"/>
    <property type="project" value="TreeGrafter"/>
</dbReference>
<evidence type="ECO:0000259" key="4">
    <source>
        <dbReference type="Pfam" id="PF18962"/>
    </source>
</evidence>
<dbReference type="InterPro" id="IPR051553">
    <property type="entry name" value="Ran_GTPase-activating"/>
</dbReference>
<dbReference type="STRING" id="926562.Oweho_2735"/>
<dbReference type="KEGG" id="oho:Oweho_2735"/>
<proteinExistence type="predicted"/>
<keyword evidence="1" id="KW-0344">Guanine-nucleotide releasing factor</keyword>
<keyword evidence="2" id="KW-0732">Signal</keyword>
<sequence length="460" mass="48891">MKKFIVIVTMFCGISVCKAQRIDGGGGHGIVKCKDGYAYTAGYNDKGQLGIGSSSSEFTFTQVAGLSLITDVAAGAEHTLALDTGGNVWAWGDNSYGQLCDSSYVNRIMPHRVAGADKILSISAGWRFSLYLREDSTVWAGGENTNGQVGTQSPPYSVNYLRQISNLSDVIAISAGFNHCLVLEADGSVWSWGFNSYGQLGDGTTNTSIIPVQVQGLNSIVAIEAGWSVSYAIKNDGTLWSWGANYHGQLGTGSLMGSGVTSSPQLVVGLDSVSMIRSDVDFTLALKEKGSLWAWGKNFHGQLGDSTKADRNIPTKVKNLGSVVDVGVGSAVGYAINSVGEIYSWGAGPEGALASDTITQKLTPSSITPIACNPVVSIYEQKAHKTSIKVYPNPTRGFVIMEGTEGTKIESVEVYNTTGISVMKVIEPENRIDISGLPKGIYFIQCEVDGEVVVQKIMKE</sequence>
<dbReference type="EMBL" id="CP003156">
    <property type="protein sequence ID" value="AEV33698.1"/>
    <property type="molecule type" value="Genomic_DNA"/>
</dbReference>
<name>G8QZP5_OWEHD</name>
<dbReference type="Gene3D" id="2.130.10.30">
    <property type="entry name" value="Regulator of chromosome condensation 1/beta-lactamase-inhibitor protein II"/>
    <property type="match status" value="2"/>
</dbReference>
<evidence type="ECO:0000259" key="5">
    <source>
        <dbReference type="Pfam" id="PF25390"/>
    </source>
</evidence>
<evidence type="ECO:0000256" key="1">
    <source>
        <dbReference type="ARBA" id="ARBA00022658"/>
    </source>
</evidence>
<dbReference type="NCBIfam" id="TIGR04183">
    <property type="entry name" value="Por_Secre_tail"/>
    <property type="match status" value="1"/>
</dbReference>
<accession>G8QZP5</accession>
<dbReference type="AlphaFoldDB" id="G8QZP5"/>
<evidence type="ECO:0000256" key="2">
    <source>
        <dbReference type="ARBA" id="ARBA00022729"/>
    </source>
</evidence>
<dbReference type="PATRIC" id="fig|926562.3.peg.2753"/>
<dbReference type="HOGENOM" id="CLU_005210_8_1_10"/>
<gene>
    <name evidence="6" type="ordered locus">Oweho_2735</name>
</gene>
<dbReference type="Pfam" id="PF25390">
    <property type="entry name" value="WD40_RLD"/>
    <property type="match status" value="1"/>
</dbReference>
<dbReference type="InterPro" id="IPR058923">
    <property type="entry name" value="RCC1-like_dom"/>
</dbReference>
<feature type="domain" description="RCC1-like" evidence="5">
    <location>
        <begin position="20"/>
        <end position="330"/>
    </location>
</feature>
<dbReference type="GO" id="GO:0005085">
    <property type="term" value="F:guanyl-nucleotide exchange factor activity"/>
    <property type="evidence" value="ECO:0007669"/>
    <property type="project" value="TreeGrafter"/>
</dbReference>
<dbReference type="Proteomes" id="UP000005631">
    <property type="component" value="Chromosome"/>
</dbReference>